<proteinExistence type="inferred from homology"/>
<feature type="transmembrane region" description="Helical" evidence="7">
    <location>
        <begin position="265"/>
        <end position="286"/>
    </location>
</feature>
<evidence type="ECO:0000256" key="6">
    <source>
        <dbReference type="SAM" id="MobiDB-lite"/>
    </source>
</evidence>
<dbReference type="InterPro" id="IPR050638">
    <property type="entry name" value="AA-Vitamin_Transporters"/>
</dbReference>
<evidence type="ECO:0000256" key="3">
    <source>
        <dbReference type="ARBA" id="ARBA00022692"/>
    </source>
</evidence>
<feature type="compositionally biased region" description="Low complexity" evidence="6">
    <location>
        <begin position="307"/>
        <end position="316"/>
    </location>
</feature>
<feature type="domain" description="EamA" evidence="8">
    <location>
        <begin position="8"/>
        <end position="136"/>
    </location>
</feature>
<evidence type="ECO:0000256" key="4">
    <source>
        <dbReference type="ARBA" id="ARBA00022989"/>
    </source>
</evidence>
<name>A0A402BJL4_9CHLR</name>
<dbReference type="RefSeq" id="WP_126631498.1">
    <property type="nucleotide sequence ID" value="NZ_BIFT01000002.1"/>
</dbReference>
<feature type="transmembrane region" description="Helical" evidence="7">
    <location>
        <begin position="67"/>
        <end position="85"/>
    </location>
</feature>
<feature type="transmembrane region" description="Helical" evidence="7">
    <location>
        <begin position="122"/>
        <end position="141"/>
    </location>
</feature>
<dbReference type="InterPro" id="IPR037185">
    <property type="entry name" value="EmrE-like"/>
</dbReference>
<dbReference type="EMBL" id="BIFT01000002">
    <property type="protein sequence ID" value="GCE31541.1"/>
    <property type="molecule type" value="Genomic_DNA"/>
</dbReference>
<comment type="subcellular location">
    <subcellularLocation>
        <location evidence="1">Membrane</location>
        <topology evidence="1">Multi-pass membrane protein</topology>
    </subcellularLocation>
</comment>
<dbReference type="AlphaFoldDB" id="A0A402BJL4"/>
<dbReference type="GO" id="GO:0016020">
    <property type="term" value="C:membrane"/>
    <property type="evidence" value="ECO:0007669"/>
    <property type="project" value="UniProtKB-SubCell"/>
</dbReference>
<feature type="transmembrane region" description="Helical" evidence="7">
    <location>
        <begin position="240"/>
        <end position="259"/>
    </location>
</feature>
<comment type="similarity">
    <text evidence="2">Belongs to the EamA transporter family.</text>
</comment>
<evidence type="ECO:0000256" key="5">
    <source>
        <dbReference type="ARBA" id="ARBA00023136"/>
    </source>
</evidence>
<dbReference type="OrthoDB" id="158029at2"/>
<feature type="domain" description="EamA" evidence="8">
    <location>
        <begin position="149"/>
        <end position="282"/>
    </location>
</feature>
<feature type="transmembrane region" description="Helical" evidence="7">
    <location>
        <begin position="91"/>
        <end position="113"/>
    </location>
</feature>
<reference evidence="10" key="1">
    <citation type="submission" date="2018-12" db="EMBL/GenBank/DDBJ databases">
        <title>Tengunoibacter tsumagoiensis gen. nov., sp. nov., Dictyobacter kobayashii sp. nov., D. alpinus sp. nov., and D. joshuensis sp. nov. and description of Dictyobacteraceae fam. nov. within the order Ktedonobacterales isolated from Tengu-no-mugimeshi.</title>
        <authorList>
            <person name="Wang C.M."/>
            <person name="Zheng Y."/>
            <person name="Sakai Y."/>
            <person name="Toyoda A."/>
            <person name="Minakuchi Y."/>
            <person name="Abe K."/>
            <person name="Yokota A."/>
            <person name="Yabe S."/>
        </authorList>
    </citation>
    <scope>NUCLEOTIDE SEQUENCE [LARGE SCALE GENOMIC DNA]</scope>
    <source>
        <strain evidence="10">Uno16</strain>
    </source>
</reference>
<evidence type="ECO:0000256" key="7">
    <source>
        <dbReference type="SAM" id="Phobius"/>
    </source>
</evidence>
<keyword evidence="4 7" id="KW-1133">Transmembrane helix</keyword>
<dbReference type="InterPro" id="IPR000620">
    <property type="entry name" value="EamA_dom"/>
</dbReference>
<protein>
    <submittedName>
        <fullName evidence="9">Membrane protein</fullName>
    </submittedName>
</protein>
<comment type="caution">
    <text evidence="9">The sequence shown here is derived from an EMBL/GenBank/DDBJ whole genome shotgun (WGS) entry which is preliminary data.</text>
</comment>
<keyword evidence="3 7" id="KW-0812">Transmembrane</keyword>
<feature type="region of interest" description="Disordered" evidence="6">
    <location>
        <begin position="302"/>
        <end position="322"/>
    </location>
</feature>
<accession>A0A402BJL4</accession>
<evidence type="ECO:0000259" key="8">
    <source>
        <dbReference type="Pfam" id="PF00892"/>
    </source>
</evidence>
<evidence type="ECO:0000256" key="1">
    <source>
        <dbReference type="ARBA" id="ARBA00004141"/>
    </source>
</evidence>
<dbReference type="Pfam" id="PF00892">
    <property type="entry name" value="EamA"/>
    <property type="match status" value="2"/>
</dbReference>
<gene>
    <name evidence="9" type="ORF">KDA_70250</name>
</gene>
<feature type="transmembrane region" description="Helical" evidence="7">
    <location>
        <begin position="147"/>
        <end position="167"/>
    </location>
</feature>
<organism evidence="9 10">
    <name type="scientific">Dictyobacter alpinus</name>
    <dbReference type="NCBI Taxonomy" id="2014873"/>
    <lineage>
        <taxon>Bacteria</taxon>
        <taxon>Bacillati</taxon>
        <taxon>Chloroflexota</taxon>
        <taxon>Ktedonobacteria</taxon>
        <taxon>Ktedonobacterales</taxon>
        <taxon>Dictyobacteraceae</taxon>
        <taxon>Dictyobacter</taxon>
    </lineage>
</organism>
<keyword evidence="5 7" id="KW-0472">Membrane</keyword>
<dbReference type="SUPFAM" id="SSF103481">
    <property type="entry name" value="Multidrug resistance efflux transporter EmrE"/>
    <property type="match status" value="2"/>
</dbReference>
<dbReference type="Proteomes" id="UP000287171">
    <property type="component" value="Unassembled WGS sequence"/>
</dbReference>
<feature type="transmembrane region" description="Helical" evidence="7">
    <location>
        <begin position="207"/>
        <end position="228"/>
    </location>
</feature>
<dbReference type="PANTHER" id="PTHR32322:SF9">
    <property type="entry name" value="AMINO-ACID METABOLITE EFFLUX PUMP-RELATED"/>
    <property type="match status" value="1"/>
</dbReference>
<feature type="transmembrane region" description="Helical" evidence="7">
    <location>
        <begin position="179"/>
        <end position="201"/>
    </location>
</feature>
<feature type="transmembrane region" description="Helical" evidence="7">
    <location>
        <begin position="7"/>
        <end position="27"/>
    </location>
</feature>
<dbReference type="PANTHER" id="PTHR32322">
    <property type="entry name" value="INNER MEMBRANE TRANSPORTER"/>
    <property type="match status" value="1"/>
</dbReference>
<sequence>MKVKDIGMLFLLAVMWGGSFLFMRIASPVLGPVVLIELRTMIAGLALLLYVKAIGRPLDLRARWRHYLIVGIINSALPFTLIATSELFLTAGLAAILNATTPLFGAIVAALWIKDRLTLKKMLGLLLGIIGVGILVGWSPLPLTSGVILGILAMMGASAFYGVGGVYTKVYMKGASPLAMTACCQLGAGLFLLPFTAAFPARHVPDLSVIISVAGLALVCTALAYLLYFRLIENVGPTNTMTVTFLVPFFSIFWGALFLHETVTLSTFIGFGIILLGTGFVVGLRLPRKIGSGRKQPALLHGEDALQSQEPSQSSKSESEVY</sequence>
<feature type="transmembrane region" description="Helical" evidence="7">
    <location>
        <begin position="33"/>
        <end position="55"/>
    </location>
</feature>
<keyword evidence="10" id="KW-1185">Reference proteome</keyword>
<evidence type="ECO:0000313" key="9">
    <source>
        <dbReference type="EMBL" id="GCE31541.1"/>
    </source>
</evidence>
<evidence type="ECO:0000256" key="2">
    <source>
        <dbReference type="ARBA" id="ARBA00007362"/>
    </source>
</evidence>
<evidence type="ECO:0000313" key="10">
    <source>
        <dbReference type="Proteomes" id="UP000287171"/>
    </source>
</evidence>